<feature type="transmembrane region" description="Helical" evidence="1">
    <location>
        <begin position="118"/>
        <end position="140"/>
    </location>
</feature>
<dbReference type="Proteomes" id="UP000095283">
    <property type="component" value="Unplaced"/>
</dbReference>
<protein>
    <recommendedName>
        <fullName evidence="1">Pecanex-like protein</fullName>
    </recommendedName>
</protein>
<feature type="transmembrane region" description="Helical" evidence="1">
    <location>
        <begin position="146"/>
        <end position="164"/>
    </location>
</feature>
<organism evidence="3 4">
    <name type="scientific">Heterorhabditis bacteriophora</name>
    <name type="common">Entomopathogenic nematode worm</name>
    <dbReference type="NCBI Taxonomy" id="37862"/>
    <lineage>
        <taxon>Eukaryota</taxon>
        <taxon>Metazoa</taxon>
        <taxon>Ecdysozoa</taxon>
        <taxon>Nematoda</taxon>
        <taxon>Chromadorea</taxon>
        <taxon>Rhabditida</taxon>
        <taxon>Rhabditina</taxon>
        <taxon>Rhabditomorpha</taxon>
        <taxon>Strongyloidea</taxon>
        <taxon>Heterorhabditidae</taxon>
        <taxon>Heterorhabditis</taxon>
    </lineage>
</organism>
<feature type="signal peptide" evidence="2">
    <location>
        <begin position="1"/>
        <end position="20"/>
    </location>
</feature>
<evidence type="ECO:0000313" key="4">
    <source>
        <dbReference type="WBParaSite" id="Hba_09500"/>
    </source>
</evidence>
<name>A0A1I7WWI2_HETBA</name>
<reference evidence="4" key="1">
    <citation type="submission" date="2016-11" db="UniProtKB">
        <authorList>
            <consortium name="WormBaseParasite"/>
        </authorList>
    </citation>
    <scope>IDENTIFICATION</scope>
</reference>
<keyword evidence="1" id="KW-0472">Membrane</keyword>
<evidence type="ECO:0000256" key="1">
    <source>
        <dbReference type="RuleBase" id="RU367089"/>
    </source>
</evidence>
<keyword evidence="1" id="KW-1133">Transmembrane helix</keyword>
<evidence type="ECO:0000256" key="2">
    <source>
        <dbReference type="SAM" id="SignalP"/>
    </source>
</evidence>
<dbReference type="PANTHER" id="PTHR12372:SF7">
    <property type="entry name" value="PROTEIN PECANEX"/>
    <property type="match status" value="1"/>
</dbReference>
<sequence length="240" mass="26953">MKATLIFLNFLLVYFMPLHEREQSEPGEYLDGNGRTRAESHQERLLFRLDSGSSDGGVSSRIRLLSELGLTTIPSGTMGTAGGSAIHLSTIQLQPDVPQMDRLSVSALFDRNRTAFSCVFDVILAGLVALVACFVLSTGIYFDISLVFFAFTVAGAHFSLLKSVQPDAASPIHGFNWLVVYSRPVYFCVLSVIILFLHYFADDPHNDKIPWNWNPYRYILCNTYILQMCFTGKFLIRFNT</sequence>
<dbReference type="AlphaFoldDB" id="A0A1I7WWI2"/>
<dbReference type="InterPro" id="IPR039797">
    <property type="entry name" value="Pecanex"/>
</dbReference>
<accession>A0A1I7WWI2</accession>
<evidence type="ECO:0000313" key="3">
    <source>
        <dbReference type="Proteomes" id="UP000095283"/>
    </source>
</evidence>
<dbReference type="GO" id="GO:0007029">
    <property type="term" value="P:endoplasmic reticulum organization"/>
    <property type="evidence" value="ECO:0007669"/>
    <property type="project" value="TreeGrafter"/>
</dbReference>
<feature type="transmembrane region" description="Helical" evidence="1">
    <location>
        <begin position="185"/>
        <end position="201"/>
    </location>
</feature>
<keyword evidence="3" id="KW-1185">Reference proteome</keyword>
<proteinExistence type="inferred from homology"/>
<dbReference type="GO" id="GO:0016020">
    <property type="term" value="C:membrane"/>
    <property type="evidence" value="ECO:0007669"/>
    <property type="project" value="UniProtKB-SubCell"/>
</dbReference>
<comment type="subcellular location">
    <subcellularLocation>
        <location evidence="1">Membrane</location>
        <topology evidence="1">Multi-pass membrane protein</topology>
    </subcellularLocation>
</comment>
<keyword evidence="2" id="KW-0732">Signal</keyword>
<comment type="similarity">
    <text evidence="1">Belongs to the pecanex family.</text>
</comment>
<comment type="caution">
    <text evidence="1">Lacks conserved residue(s) required for the propagation of feature annotation.</text>
</comment>
<feature type="chain" id="PRO_5009310833" description="Pecanex-like protein" evidence="2">
    <location>
        <begin position="21"/>
        <end position="240"/>
    </location>
</feature>
<dbReference type="GO" id="GO:0005783">
    <property type="term" value="C:endoplasmic reticulum"/>
    <property type="evidence" value="ECO:0007669"/>
    <property type="project" value="TreeGrafter"/>
</dbReference>
<dbReference type="WBParaSite" id="Hba_09500">
    <property type="protein sequence ID" value="Hba_09500"/>
    <property type="gene ID" value="Hba_09500"/>
</dbReference>
<keyword evidence="1" id="KW-0812">Transmembrane</keyword>
<dbReference type="PANTHER" id="PTHR12372">
    <property type="entry name" value="PECANEX"/>
    <property type="match status" value="1"/>
</dbReference>
<feature type="transmembrane region" description="Helical" evidence="1">
    <location>
        <begin position="216"/>
        <end position="236"/>
    </location>
</feature>